<accession>A0A1I6Q192</accession>
<feature type="compositionally biased region" description="Basic residues" evidence="1">
    <location>
        <begin position="36"/>
        <end position="48"/>
    </location>
</feature>
<evidence type="ECO:0000313" key="4">
    <source>
        <dbReference type="Proteomes" id="UP000198660"/>
    </source>
</evidence>
<name>A0A1I6Q192_9BACL</name>
<dbReference type="Proteomes" id="UP000198660">
    <property type="component" value="Unassembled WGS sequence"/>
</dbReference>
<sequence length="219" mass="23887">MNKKIVATSIAAAVGISGMVFPFGFLKEEAGALGTKKSHKKQVRQTKRKPVETIDTDKKPKATTKKDDKEKKKPVKVASESKATTKKVKHKAPVAKKATASVSQEDMTWLARAIHGEARGEPYKGKVAVAAVILNRVDSSDYPNTPKGVIMEKGAFTAVSDGQIWLQPNSEDYKAAKEAVNGSDPSLGATFYFNPETATSKWIWSRPQITKIGKHIFCK</sequence>
<dbReference type="RefSeq" id="WP_091834220.1">
    <property type="nucleotide sequence ID" value="NZ_FPAA01000002.1"/>
</dbReference>
<keyword evidence="4" id="KW-1185">Reference proteome</keyword>
<dbReference type="GO" id="GO:0016787">
    <property type="term" value="F:hydrolase activity"/>
    <property type="evidence" value="ECO:0007669"/>
    <property type="project" value="InterPro"/>
</dbReference>
<evidence type="ECO:0000259" key="2">
    <source>
        <dbReference type="Pfam" id="PF07486"/>
    </source>
</evidence>
<feature type="compositionally biased region" description="Basic residues" evidence="1">
    <location>
        <begin position="84"/>
        <end position="94"/>
    </location>
</feature>
<evidence type="ECO:0000313" key="3">
    <source>
        <dbReference type="EMBL" id="SFS46182.1"/>
    </source>
</evidence>
<dbReference type="FunFam" id="6.20.240.60:FF:000001">
    <property type="entry name" value="Spore cortex-lytic enzyme"/>
    <property type="match status" value="1"/>
</dbReference>
<dbReference type="Pfam" id="PF07486">
    <property type="entry name" value="Hydrolase_2"/>
    <property type="match status" value="1"/>
</dbReference>
<dbReference type="Gene3D" id="6.20.240.60">
    <property type="match status" value="1"/>
</dbReference>
<dbReference type="InterPro" id="IPR042047">
    <property type="entry name" value="SleB_dom1"/>
</dbReference>
<evidence type="ECO:0000256" key="1">
    <source>
        <dbReference type="SAM" id="MobiDB-lite"/>
    </source>
</evidence>
<dbReference type="Gene3D" id="1.10.10.2520">
    <property type="entry name" value="Cell wall hydrolase SleB, domain 1"/>
    <property type="match status" value="1"/>
</dbReference>
<proteinExistence type="predicted"/>
<feature type="compositionally biased region" description="Basic and acidic residues" evidence="1">
    <location>
        <begin position="49"/>
        <end position="71"/>
    </location>
</feature>
<dbReference type="AlphaFoldDB" id="A0A1I6Q192"/>
<organism evidence="3 4">
    <name type="scientific">Marininema halotolerans</name>
    <dbReference type="NCBI Taxonomy" id="1155944"/>
    <lineage>
        <taxon>Bacteria</taxon>
        <taxon>Bacillati</taxon>
        <taxon>Bacillota</taxon>
        <taxon>Bacilli</taxon>
        <taxon>Bacillales</taxon>
        <taxon>Thermoactinomycetaceae</taxon>
        <taxon>Marininema</taxon>
    </lineage>
</organism>
<dbReference type="EMBL" id="FPAA01000002">
    <property type="protein sequence ID" value="SFS46182.1"/>
    <property type="molecule type" value="Genomic_DNA"/>
</dbReference>
<protein>
    <submittedName>
        <fullName evidence="3">N-acetylmuramoyl-L-alanine amidase</fullName>
    </submittedName>
</protein>
<feature type="region of interest" description="Disordered" evidence="1">
    <location>
        <begin position="32"/>
        <end position="99"/>
    </location>
</feature>
<gene>
    <name evidence="3" type="ORF">SAMN05444972_102269</name>
</gene>
<dbReference type="OrthoDB" id="9785345at2"/>
<feature type="domain" description="Cell wall hydrolase SleB" evidence="2">
    <location>
        <begin position="120"/>
        <end position="218"/>
    </location>
</feature>
<dbReference type="InterPro" id="IPR011105">
    <property type="entry name" value="Cell_wall_hydrolase_SleB"/>
</dbReference>
<reference evidence="4" key="1">
    <citation type="submission" date="2016-10" db="EMBL/GenBank/DDBJ databases">
        <authorList>
            <person name="Varghese N."/>
            <person name="Submissions S."/>
        </authorList>
    </citation>
    <scope>NUCLEOTIDE SEQUENCE [LARGE SCALE GENOMIC DNA]</scope>
    <source>
        <strain evidence="4">DSM 45789</strain>
    </source>
</reference>